<keyword evidence="1" id="KW-1133">Transmembrane helix</keyword>
<sequence length="114" mass="12932">APLPVGDCWVYLQIPAEQVLFLFLFFVVVVISFNPVGFHSFSPTNISRAPWWRAPWWRWMVGRGGDHHGGGGGAGGHHFQCRIQKPVQSKLSFFFLQLLLCHSWQRVQLAGSDL</sequence>
<dbReference type="Proteomes" id="UP000654075">
    <property type="component" value="Unassembled WGS sequence"/>
</dbReference>
<reference evidence="2" key="1">
    <citation type="submission" date="2021-02" db="EMBL/GenBank/DDBJ databases">
        <authorList>
            <person name="Dougan E. K."/>
            <person name="Rhodes N."/>
            <person name="Thang M."/>
            <person name="Chan C."/>
        </authorList>
    </citation>
    <scope>NUCLEOTIDE SEQUENCE</scope>
</reference>
<comment type="caution">
    <text evidence="2">The sequence shown here is derived from an EMBL/GenBank/DDBJ whole genome shotgun (WGS) entry which is preliminary data.</text>
</comment>
<accession>A0A813H5B5</accession>
<feature type="transmembrane region" description="Helical" evidence="1">
    <location>
        <begin position="19"/>
        <end position="38"/>
    </location>
</feature>
<evidence type="ECO:0000313" key="2">
    <source>
        <dbReference type="EMBL" id="CAE8633097.1"/>
    </source>
</evidence>
<gene>
    <name evidence="2" type="ORF">PGLA1383_LOCUS49011</name>
</gene>
<keyword evidence="1" id="KW-0472">Membrane</keyword>
<dbReference type="AlphaFoldDB" id="A0A813H5B5"/>
<evidence type="ECO:0000256" key="1">
    <source>
        <dbReference type="SAM" id="Phobius"/>
    </source>
</evidence>
<keyword evidence="3" id="KW-1185">Reference proteome</keyword>
<organism evidence="2 3">
    <name type="scientific">Polarella glacialis</name>
    <name type="common">Dinoflagellate</name>
    <dbReference type="NCBI Taxonomy" id="89957"/>
    <lineage>
        <taxon>Eukaryota</taxon>
        <taxon>Sar</taxon>
        <taxon>Alveolata</taxon>
        <taxon>Dinophyceae</taxon>
        <taxon>Suessiales</taxon>
        <taxon>Suessiaceae</taxon>
        <taxon>Polarella</taxon>
    </lineage>
</organism>
<keyword evidence="1" id="KW-0812">Transmembrane</keyword>
<proteinExistence type="predicted"/>
<evidence type="ECO:0000313" key="3">
    <source>
        <dbReference type="Proteomes" id="UP000654075"/>
    </source>
</evidence>
<name>A0A813H5B5_POLGL</name>
<protein>
    <submittedName>
        <fullName evidence="2">Uncharacterized protein</fullName>
    </submittedName>
</protein>
<dbReference type="EMBL" id="CAJNNV010030628">
    <property type="protein sequence ID" value="CAE8633097.1"/>
    <property type="molecule type" value="Genomic_DNA"/>
</dbReference>
<feature type="non-terminal residue" evidence="2">
    <location>
        <position position="1"/>
    </location>
</feature>